<dbReference type="Gene3D" id="2.60.120.10">
    <property type="entry name" value="Jelly Rolls"/>
    <property type="match status" value="1"/>
</dbReference>
<comment type="caution">
    <text evidence="2">The sequence shown here is derived from an EMBL/GenBank/DDBJ whole genome shotgun (WGS) entry which is preliminary data.</text>
</comment>
<protein>
    <submittedName>
        <fullName evidence="2">Crp/Fnr family transcriptional regulator</fullName>
    </submittedName>
</protein>
<dbReference type="PROSITE" id="PS50042">
    <property type="entry name" value="CNMP_BINDING_3"/>
    <property type="match status" value="1"/>
</dbReference>
<dbReference type="Proteomes" id="UP000260759">
    <property type="component" value="Unassembled WGS sequence"/>
</dbReference>
<dbReference type="InterPro" id="IPR018490">
    <property type="entry name" value="cNMP-bd_dom_sf"/>
</dbReference>
<evidence type="ECO:0000313" key="2">
    <source>
        <dbReference type="EMBL" id="RGN91915.1"/>
    </source>
</evidence>
<accession>A0A3E5ESF7</accession>
<evidence type="ECO:0000313" key="3">
    <source>
        <dbReference type="Proteomes" id="UP000260759"/>
    </source>
</evidence>
<dbReference type="Pfam" id="PF00027">
    <property type="entry name" value="cNMP_binding"/>
    <property type="match status" value="1"/>
</dbReference>
<proteinExistence type="predicted"/>
<dbReference type="InterPro" id="IPR000595">
    <property type="entry name" value="cNMP-bd_dom"/>
</dbReference>
<evidence type="ECO:0000259" key="1">
    <source>
        <dbReference type="PROSITE" id="PS50042"/>
    </source>
</evidence>
<dbReference type="RefSeq" id="WP_117601050.1">
    <property type="nucleotide sequence ID" value="NZ_BAABZM010000001.1"/>
</dbReference>
<gene>
    <name evidence="2" type="ORF">DXB37_15450</name>
</gene>
<dbReference type="InterPro" id="IPR014710">
    <property type="entry name" value="RmlC-like_jellyroll"/>
</dbReference>
<feature type="domain" description="Cyclic nucleotide-binding" evidence="1">
    <location>
        <begin position="9"/>
        <end position="112"/>
    </location>
</feature>
<dbReference type="SUPFAM" id="SSF51206">
    <property type="entry name" value="cAMP-binding domain-like"/>
    <property type="match status" value="1"/>
</dbReference>
<dbReference type="EMBL" id="QSVA01000015">
    <property type="protein sequence ID" value="RGN91915.1"/>
    <property type="molecule type" value="Genomic_DNA"/>
</dbReference>
<sequence>MNKYDIIHTIYPMPKASVDKLVENITEVAYPKSSLILEAGKTERNIFFVGKGIVRAYVEAKGKEITFWIGAEGATVVSLKSYIANAPGYETVECMEDVILYVLKQSVLARLFQEDIHIANWGRKFAETEFLQTEEKFIPLLFTSAAERYEVLLKNNPELLQRIPLECLATYLGITPVSLSRIRAGIGKRQG</sequence>
<name>A0A3E5ESF7_BACUN</name>
<dbReference type="AlphaFoldDB" id="A0A3E5ESF7"/>
<organism evidence="2 3">
    <name type="scientific">Bacteroides uniformis</name>
    <dbReference type="NCBI Taxonomy" id="820"/>
    <lineage>
        <taxon>Bacteria</taxon>
        <taxon>Pseudomonadati</taxon>
        <taxon>Bacteroidota</taxon>
        <taxon>Bacteroidia</taxon>
        <taxon>Bacteroidales</taxon>
        <taxon>Bacteroidaceae</taxon>
        <taxon>Bacteroides</taxon>
    </lineage>
</organism>
<dbReference type="CDD" id="cd00038">
    <property type="entry name" value="CAP_ED"/>
    <property type="match status" value="1"/>
</dbReference>
<reference evidence="2 3" key="1">
    <citation type="submission" date="2018-08" db="EMBL/GenBank/DDBJ databases">
        <title>A genome reference for cultivated species of the human gut microbiota.</title>
        <authorList>
            <person name="Zou Y."/>
            <person name="Xue W."/>
            <person name="Luo G."/>
        </authorList>
    </citation>
    <scope>NUCLEOTIDE SEQUENCE [LARGE SCALE GENOMIC DNA]</scope>
    <source>
        <strain evidence="2 3">OM03-4</strain>
    </source>
</reference>